<evidence type="ECO:0000256" key="1">
    <source>
        <dbReference type="ARBA" id="ARBA00004141"/>
    </source>
</evidence>
<keyword evidence="5 6" id="KW-0472">Membrane</keyword>
<dbReference type="EMBL" id="MHNW01000029">
    <property type="protein sequence ID" value="OGZ53139.1"/>
    <property type="molecule type" value="Genomic_DNA"/>
</dbReference>
<dbReference type="Proteomes" id="UP000179106">
    <property type="component" value="Unassembled WGS sequence"/>
</dbReference>
<dbReference type="PANTHER" id="PTHR38459">
    <property type="entry name" value="PROPHAGE BACTOPRENOL-LINKED GLUCOSE TRANSLOCASE HOMOLOG"/>
    <property type="match status" value="1"/>
</dbReference>
<sequence length="155" mass="16965">MPIIKKLNAVLGRFPADLRRFLIVGGVSTILNYSVFAVLFRIAGVYYVWASVAGYISGLFLGYFLNRAWSFSSVIQNKKKEFVIYASVCIASLFLSVGALKIAVQGFGINPFLGNIVAIGVSTVSNFLGLKFIAFNSAAVSFLSRTKQYLWGRGK</sequence>
<organism evidence="8 9">
    <name type="scientific">Candidatus Ryanbacteria bacterium RIFCSPLOWO2_01_FULL_48_26</name>
    <dbReference type="NCBI Taxonomy" id="1802126"/>
    <lineage>
        <taxon>Bacteria</taxon>
        <taxon>Candidatus Ryaniibacteriota</taxon>
    </lineage>
</organism>
<dbReference type="GO" id="GO:0005886">
    <property type="term" value="C:plasma membrane"/>
    <property type="evidence" value="ECO:0007669"/>
    <property type="project" value="TreeGrafter"/>
</dbReference>
<keyword evidence="3 6" id="KW-0812">Transmembrane</keyword>
<dbReference type="InterPro" id="IPR051401">
    <property type="entry name" value="GtrA_CellWall_Glycosyl"/>
</dbReference>
<feature type="transmembrane region" description="Helical" evidence="6">
    <location>
        <begin position="46"/>
        <end position="66"/>
    </location>
</feature>
<reference evidence="8 9" key="1">
    <citation type="journal article" date="2016" name="Nat. Commun.">
        <title>Thousands of microbial genomes shed light on interconnected biogeochemical processes in an aquifer system.</title>
        <authorList>
            <person name="Anantharaman K."/>
            <person name="Brown C.T."/>
            <person name="Hug L.A."/>
            <person name="Sharon I."/>
            <person name="Castelle C.J."/>
            <person name="Probst A.J."/>
            <person name="Thomas B.C."/>
            <person name="Singh A."/>
            <person name="Wilkins M.J."/>
            <person name="Karaoz U."/>
            <person name="Brodie E.L."/>
            <person name="Williams K.H."/>
            <person name="Hubbard S.S."/>
            <person name="Banfield J.F."/>
        </authorList>
    </citation>
    <scope>NUCLEOTIDE SEQUENCE [LARGE SCALE GENOMIC DNA]</scope>
</reference>
<keyword evidence="4 6" id="KW-1133">Transmembrane helix</keyword>
<evidence type="ECO:0000259" key="7">
    <source>
        <dbReference type="Pfam" id="PF04138"/>
    </source>
</evidence>
<evidence type="ECO:0000256" key="3">
    <source>
        <dbReference type="ARBA" id="ARBA00022692"/>
    </source>
</evidence>
<name>A0A1G2GSP6_9BACT</name>
<evidence type="ECO:0000313" key="9">
    <source>
        <dbReference type="Proteomes" id="UP000179106"/>
    </source>
</evidence>
<evidence type="ECO:0000256" key="2">
    <source>
        <dbReference type="ARBA" id="ARBA00009399"/>
    </source>
</evidence>
<comment type="caution">
    <text evidence="8">The sequence shown here is derived from an EMBL/GenBank/DDBJ whole genome shotgun (WGS) entry which is preliminary data.</text>
</comment>
<dbReference type="PANTHER" id="PTHR38459:SF1">
    <property type="entry name" value="PROPHAGE BACTOPRENOL-LINKED GLUCOSE TRANSLOCASE HOMOLOG"/>
    <property type="match status" value="1"/>
</dbReference>
<evidence type="ECO:0000256" key="4">
    <source>
        <dbReference type="ARBA" id="ARBA00022989"/>
    </source>
</evidence>
<comment type="similarity">
    <text evidence="2">Belongs to the GtrA family.</text>
</comment>
<protein>
    <recommendedName>
        <fullName evidence="7">GtrA/DPMS transmembrane domain-containing protein</fullName>
    </recommendedName>
</protein>
<accession>A0A1G2GSP6</accession>
<dbReference type="STRING" id="1802126.A3B25_03315"/>
<feature type="transmembrane region" description="Helical" evidence="6">
    <location>
        <begin position="116"/>
        <end position="143"/>
    </location>
</feature>
<dbReference type="AlphaFoldDB" id="A0A1G2GSP6"/>
<gene>
    <name evidence="8" type="ORF">A3B25_03315</name>
</gene>
<comment type="subcellular location">
    <subcellularLocation>
        <location evidence="1">Membrane</location>
        <topology evidence="1">Multi-pass membrane protein</topology>
    </subcellularLocation>
</comment>
<dbReference type="GO" id="GO:0000271">
    <property type="term" value="P:polysaccharide biosynthetic process"/>
    <property type="evidence" value="ECO:0007669"/>
    <property type="project" value="InterPro"/>
</dbReference>
<dbReference type="InterPro" id="IPR007267">
    <property type="entry name" value="GtrA_DPMS_TM"/>
</dbReference>
<feature type="domain" description="GtrA/DPMS transmembrane" evidence="7">
    <location>
        <begin position="20"/>
        <end position="135"/>
    </location>
</feature>
<dbReference type="Pfam" id="PF04138">
    <property type="entry name" value="GtrA_DPMS_TM"/>
    <property type="match status" value="1"/>
</dbReference>
<evidence type="ECO:0000256" key="5">
    <source>
        <dbReference type="ARBA" id="ARBA00023136"/>
    </source>
</evidence>
<feature type="transmembrane region" description="Helical" evidence="6">
    <location>
        <begin position="82"/>
        <end position="104"/>
    </location>
</feature>
<feature type="transmembrane region" description="Helical" evidence="6">
    <location>
        <begin position="21"/>
        <end position="40"/>
    </location>
</feature>
<evidence type="ECO:0000256" key="6">
    <source>
        <dbReference type="SAM" id="Phobius"/>
    </source>
</evidence>
<proteinExistence type="inferred from homology"/>
<evidence type="ECO:0000313" key="8">
    <source>
        <dbReference type="EMBL" id="OGZ53139.1"/>
    </source>
</evidence>